<dbReference type="PANTHER" id="PTHR21716">
    <property type="entry name" value="TRANSMEMBRANE PROTEIN"/>
    <property type="match status" value="1"/>
</dbReference>
<evidence type="ECO:0000256" key="6">
    <source>
        <dbReference type="ARBA" id="ARBA00022989"/>
    </source>
</evidence>
<feature type="transmembrane region" description="Helical" evidence="8">
    <location>
        <begin position="12"/>
        <end position="29"/>
    </location>
</feature>
<feature type="transmembrane region" description="Helical" evidence="8">
    <location>
        <begin position="239"/>
        <end position="267"/>
    </location>
</feature>
<keyword evidence="4" id="KW-1003">Cell membrane</keyword>
<dbReference type="Pfam" id="PF01594">
    <property type="entry name" value="AI-2E_transport"/>
    <property type="match status" value="1"/>
</dbReference>
<feature type="transmembrane region" description="Helical" evidence="8">
    <location>
        <begin position="274"/>
        <end position="295"/>
    </location>
</feature>
<dbReference type="InterPro" id="IPR002549">
    <property type="entry name" value="AI-2E-like"/>
</dbReference>
<proteinExistence type="inferred from homology"/>
<evidence type="ECO:0000256" key="2">
    <source>
        <dbReference type="ARBA" id="ARBA00009773"/>
    </source>
</evidence>
<evidence type="ECO:0000256" key="7">
    <source>
        <dbReference type="ARBA" id="ARBA00023136"/>
    </source>
</evidence>
<feature type="transmembrane region" description="Helical" evidence="8">
    <location>
        <begin position="209"/>
        <end position="233"/>
    </location>
</feature>
<evidence type="ECO:0000256" key="4">
    <source>
        <dbReference type="ARBA" id="ARBA00022475"/>
    </source>
</evidence>
<dbReference type="RefSeq" id="WP_115090783.1">
    <property type="nucleotide sequence ID" value="NZ_CP068107.1"/>
</dbReference>
<evidence type="ECO:0000313" key="10">
    <source>
        <dbReference type="Proteomes" id="UP000255024"/>
    </source>
</evidence>
<dbReference type="GO" id="GO:0005886">
    <property type="term" value="C:plasma membrane"/>
    <property type="evidence" value="ECO:0007669"/>
    <property type="project" value="UniProtKB-SubCell"/>
</dbReference>
<evidence type="ECO:0000256" key="1">
    <source>
        <dbReference type="ARBA" id="ARBA00004651"/>
    </source>
</evidence>
<keyword evidence="7 8" id="KW-0472">Membrane</keyword>
<name>A0A378RLT8_MYROD</name>
<dbReference type="Proteomes" id="UP000255024">
    <property type="component" value="Unassembled WGS sequence"/>
</dbReference>
<dbReference type="EMBL" id="UGQL01000001">
    <property type="protein sequence ID" value="STZ27945.1"/>
    <property type="molecule type" value="Genomic_DNA"/>
</dbReference>
<dbReference type="GO" id="GO:0055085">
    <property type="term" value="P:transmembrane transport"/>
    <property type="evidence" value="ECO:0007669"/>
    <property type="project" value="TreeGrafter"/>
</dbReference>
<feature type="transmembrane region" description="Helical" evidence="8">
    <location>
        <begin position="151"/>
        <end position="173"/>
    </location>
</feature>
<evidence type="ECO:0000313" key="9">
    <source>
        <dbReference type="EMBL" id="STZ27945.1"/>
    </source>
</evidence>
<organism evidence="9 10">
    <name type="scientific">Myroides odoratus</name>
    <name type="common">Flavobacterium odoratum</name>
    <dbReference type="NCBI Taxonomy" id="256"/>
    <lineage>
        <taxon>Bacteria</taxon>
        <taxon>Pseudomonadati</taxon>
        <taxon>Bacteroidota</taxon>
        <taxon>Flavobacteriia</taxon>
        <taxon>Flavobacteriales</taxon>
        <taxon>Flavobacteriaceae</taxon>
        <taxon>Myroides</taxon>
    </lineage>
</organism>
<evidence type="ECO:0000256" key="8">
    <source>
        <dbReference type="SAM" id="Phobius"/>
    </source>
</evidence>
<gene>
    <name evidence="9" type="ORF">NCTC11179_01483</name>
</gene>
<comment type="subcellular location">
    <subcellularLocation>
        <location evidence="1">Cell membrane</location>
        <topology evidence="1">Multi-pass membrane protein</topology>
    </subcellularLocation>
</comment>
<dbReference type="PANTHER" id="PTHR21716:SF53">
    <property type="entry name" value="PERMEASE PERM-RELATED"/>
    <property type="match status" value="1"/>
</dbReference>
<evidence type="ECO:0000256" key="5">
    <source>
        <dbReference type="ARBA" id="ARBA00022692"/>
    </source>
</evidence>
<accession>A0A378RLT8</accession>
<protein>
    <submittedName>
        <fullName evidence="9">Pheromone autoinducer 2 transporter</fullName>
    </submittedName>
</protein>
<reference evidence="9 10" key="1">
    <citation type="submission" date="2018-06" db="EMBL/GenBank/DDBJ databases">
        <authorList>
            <consortium name="Pathogen Informatics"/>
            <person name="Doyle S."/>
        </authorList>
    </citation>
    <scope>NUCLEOTIDE SEQUENCE [LARGE SCALE GENOMIC DNA]</scope>
    <source>
        <strain evidence="9 10">NCTC11179</strain>
    </source>
</reference>
<sequence>MLKSKEISKGIVQAVLILSGIALSAGLLYQIRTLFIYIALAFVLALIGKPLVDFLYKKCRLKKMFAISITMGFFIAVFIGFSFMFVPLFTTQAQNLSVLNTAHLQEDFNGLILKIDAYLDAKGISLDKIVEESHLKSQFNLDFVPNLLNTLISMLSDIGIGLFSVLFIAFFFLKDQVVLEYQFKKLFSKKHENKVLNSINKINNLLSRYFLGLCVQMFVIYILCLTVLLIFGVKGAATIAFLCAILNIIPYIGPLIGNILAVVFTMLTYIGDDFIAITLPKAISVMIGFLIVQLIDNVVNQPLIFSNSVKSHPLEIFVVILASGMFSGIFGMIAAVPLYTCLKVIGKEFFPNVRFIQVLTKKL</sequence>
<keyword evidence="3" id="KW-0813">Transport</keyword>
<keyword evidence="10" id="KW-1185">Reference proteome</keyword>
<dbReference type="AlphaFoldDB" id="A0A378RLT8"/>
<feature type="transmembrane region" description="Helical" evidence="8">
    <location>
        <begin position="35"/>
        <end position="52"/>
    </location>
</feature>
<feature type="transmembrane region" description="Helical" evidence="8">
    <location>
        <begin position="64"/>
        <end position="89"/>
    </location>
</feature>
<comment type="similarity">
    <text evidence="2">Belongs to the autoinducer-2 exporter (AI-2E) (TC 2.A.86) family.</text>
</comment>
<feature type="transmembrane region" description="Helical" evidence="8">
    <location>
        <begin position="315"/>
        <end position="339"/>
    </location>
</feature>
<evidence type="ECO:0000256" key="3">
    <source>
        <dbReference type="ARBA" id="ARBA00022448"/>
    </source>
</evidence>
<keyword evidence="6 8" id="KW-1133">Transmembrane helix</keyword>
<keyword evidence="5 8" id="KW-0812">Transmembrane</keyword>